<dbReference type="InterPro" id="IPR003661">
    <property type="entry name" value="HisK_dim/P_dom"/>
</dbReference>
<dbReference type="CDD" id="cd00130">
    <property type="entry name" value="PAS"/>
    <property type="match status" value="1"/>
</dbReference>
<keyword evidence="9" id="KW-0902">Two-component regulatory system</keyword>
<dbReference type="SUPFAM" id="SSF47384">
    <property type="entry name" value="Homodimeric domain of signal transducing histidine kinase"/>
    <property type="match status" value="1"/>
</dbReference>
<dbReference type="EC" id="2.7.13.3" evidence="3"/>
<evidence type="ECO:0000256" key="6">
    <source>
        <dbReference type="ARBA" id="ARBA00022741"/>
    </source>
</evidence>
<comment type="catalytic activity">
    <reaction evidence="1">
        <text>ATP + protein L-histidine = ADP + protein N-phospho-L-histidine.</text>
        <dbReference type="EC" id="2.7.13.3"/>
    </reaction>
</comment>
<dbReference type="SUPFAM" id="SSF55785">
    <property type="entry name" value="PYP-like sensor domain (PAS domain)"/>
    <property type="match status" value="2"/>
</dbReference>
<evidence type="ECO:0000259" key="12">
    <source>
        <dbReference type="PROSITE" id="PS50112"/>
    </source>
</evidence>
<keyword evidence="5" id="KW-0808">Transferase</keyword>
<evidence type="ECO:0000256" key="4">
    <source>
        <dbReference type="ARBA" id="ARBA00022553"/>
    </source>
</evidence>
<comment type="subcellular location">
    <subcellularLocation>
        <location evidence="2">Membrane</location>
    </subcellularLocation>
</comment>
<dbReference type="InterPro" id="IPR004358">
    <property type="entry name" value="Sig_transdc_His_kin-like_C"/>
</dbReference>
<dbReference type="Pfam" id="PF02518">
    <property type="entry name" value="HATPase_c"/>
    <property type="match status" value="1"/>
</dbReference>
<dbReference type="InterPro" id="IPR000014">
    <property type="entry name" value="PAS"/>
</dbReference>
<dbReference type="AlphaFoldDB" id="A0A2W5N6R4"/>
<dbReference type="PROSITE" id="PS50109">
    <property type="entry name" value="HIS_KIN"/>
    <property type="match status" value="1"/>
</dbReference>
<dbReference type="InterPro" id="IPR035965">
    <property type="entry name" value="PAS-like_dom_sf"/>
</dbReference>
<dbReference type="InterPro" id="IPR003594">
    <property type="entry name" value="HATPase_dom"/>
</dbReference>
<comment type="caution">
    <text evidence="14">The sequence shown here is derived from an EMBL/GenBank/DDBJ whole genome shotgun (WGS) entry which is preliminary data.</text>
</comment>
<dbReference type="SMART" id="SM00091">
    <property type="entry name" value="PAS"/>
    <property type="match status" value="2"/>
</dbReference>
<feature type="domain" description="Histidine kinase" evidence="11">
    <location>
        <begin position="413"/>
        <end position="633"/>
    </location>
</feature>
<dbReference type="GO" id="GO:0009927">
    <property type="term" value="F:histidine phosphotransfer kinase activity"/>
    <property type="evidence" value="ECO:0007669"/>
    <property type="project" value="TreeGrafter"/>
</dbReference>
<evidence type="ECO:0000256" key="5">
    <source>
        <dbReference type="ARBA" id="ARBA00022679"/>
    </source>
</evidence>
<dbReference type="SMART" id="SM00387">
    <property type="entry name" value="HATPase_c"/>
    <property type="match status" value="1"/>
</dbReference>
<evidence type="ECO:0000313" key="14">
    <source>
        <dbReference type="EMBL" id="PZQ48248.1"/>
    </source>
</evidence>
<evidence type="ECO:0000313" key="15">
    <source>
        <dbReference type="Proteomes" id="UP000249417"/>
    </source>
</evidence>
<dbReference type="Pfam" id="PF08447">
    <property type="entry name" value="PAS_3"/>
    <property type="match status" value="2"/>
</dbReference>
<dbReference type="Gene3D" id="3.30.450.20">
    <property type="entry name" value="PAS domain"/>
    <property type="match status" value="2"/>
</dbReference>
<dbReference type="FunFam" id="3.30.565.10:FF:000006">
    <property type="entry name" value="Sensor histidine kinase WalK"/>
    <property type="match status" value="1"/>
</dbReference>
<dbReference type="PROSITE" id="PS50113">
    <property type="entry name" value="PAC"/>
    <property type="match status" value="1"/>
</dbReference>
<dbReference type="PRINTS" id="PR00344">
    <property type="entry name" value="BCTRLSENSOR"/>
</dbReference>
<dbReference type="InterPro" id="IPR036890">
    <property type="entry name" value="HATPase_C_sf"/>
</dbReference>
<dbReference type="Gene3D" id="1.10.287.130">
    <property type="match status" value="1"/>
</dbReference>
<dbReference type="EMBL" id="QFQB01000006">
    <property type="protein sequence ID" value="PZQ48248.1"/>
    <property type="molecule type" value="Genomic_DNA"/>
</dbReference>
<dbReference type="SUPFAM" id="SSF55874">
    <property type="entry name" value="ATPase domain of HSP90 chaperone/DNA topoisomerase II/histidine kinase"/>
    <property type="match status" value="1"/>
</dbReference>
<dbReference type="Proteomes" id="UP000249417">
    <property type="component" value="Unassembled WGS sequence"/>
</dbReference>
<keyword evidence="10" id="KW-0472">Membrane</keyword>
<sequence length="637" mass="71321">MSSSRPLKIHTPTRTESDPVFGEVVPRLILALDGEILFTNPTFEDMADAPMLRGQNFLKIAEFIDTEEAFRNAPLLFAQENTIMSALRSGLHEISFRKNGQRLSLQFDSVMTRKGEQYIIASGLEYDDEFTRSFEELVAPSVATPDDVLLHFLDLSSDVLMLSRKDGAFEHINDRFTDILGFTLSDLEGRSFLDLVHPDDRAGVRASMQALQRGETSGNVIDFECRLISNEARSYSMEWKHKLVAGKIYSAGRDITAIKKHEQQLIKRAQQLSEAEAIGHMGHWHWTIGEQELSFSDEIYRIFGVASGKFQPTLDSVNAMLHRRDAGRMEQAFQRAVIEQNDHEIDFRVITPTGEVRHVRCQGRCEFDSEGDVSGLYGIMQDVTQAMNHERALREAKESAERAYAAKSQFLANMSHELRTPLNAIIGFSEMMQQQLLGPIGNDRYLDYIKGINESGEHLLDLITDILDMSKIEAGKYTLDTEDLNVTKTIRLAVHMVEGRAMDQGIKIKIHVPADDIHIVADRRAVTQMILNLLSNAVKFSHRDGIVDIEAVVQHGHLSLRVKDHGIGIPANKLPTITNPFEQAANQYTRSHEGSGLGLSITKELAELHGGGIHIESTVNVGTTVTIRLPLTAIQKT</sequence>
<dbReference type="InterPro" id="IPR013655">
    <property type="entry name" value="PAS_fold_3"/>
</dbReference>
<dbReference type="FunFam" id="1.10.287.130:FF:000038">
    <property type="entry name" value="Sensory transduction histidine kinase"/>
    <property type="match status" value="1"/>
</dbReference>
<evidence type="ECO:0000256" key="7">
    <source>
        <dbReference type="ARBA" id="ARBA00022777"/>
    </source>
</evidence>
<keyword evidence="6" id="KW-0547">Nucleotide-binding</keyword>
<keyword evidence="8" id="KW-0067">ATP-binding</keyword>
<keyword evidence="4" id="KW-0597">Phosphoprotein</keyword>
<feature type="domain" description="PAC" evidence="13">
    <location>
        <begin position="343"/>
        <end position="395"/>
    </location>
</feature>
<dbReference type="SMART" id="SM00388">
    <property type="entry name" value="HisKA"/>
    <property type="match status" value="1"/>
</dbReference>
<dbReference type="NCBIfam" id="TIGR00229">
    <property type="entry name" value="sensory_box"/>
    <property type="match status" value="1"/>
</dbReference>
<keyword evidence="7 14" id="KW-0418">Kinase</keyword>
<dbReference type="CDD" id="cd00082">
    <property type="entry name" value="HisKA"/>
    <property type="match status" value="1"/>
</dbReference>
<dbReference type="GO" id="GO:0005524">
    <property type="term" value="F:ATP binding"/>
    <property type="evidence" value="ECO:0007669"/>
    <property type="project" value="UniProtKB-KW"/>
</dbReference>
<organism evidence="14 15">
    <name type="scientific">Micavibrio aeruginosavorus</name>
    <dbReference type="NCBI Taxonomy" id="349221"/>
    <lineage>
        <taxon>Bacteria</taxon>
        <taxon>Pseudomonadati</taxon>
        <taxon>Bdellovibrionota</taxon>
        <taxon>Bdellovibrionia</taxon>
        <taxon>Bdellovibrionales</taxon>
        <taxon>Pseudobdellovibrionaceae</taxon>
        <taxon>Micavibrio</taxon>
    </lineage>
</organism>
<protein>
    <recommendedName>
        <fullName evidence="3">histidine kinase</fullName>
        <ecNumber evidence="3">2.7.13.3</ecNumber>
    </recommendedName>
</protein>
<proteinExistence type="predicted"/>
<dbReference type="InterPro" id="IPR036097">
    <property type="entry name" value="HisK_dim/P_sf"/>
</dbReference>
<evidence type="ECO:0000259" key="11">
    <source>
        <dbReference type="PROSITE" id="PS50109"/>
    </source>
</evidence>
<dbReference type="PANTHER" id="PTHR43047:SF63">
    <property type="entry name" value="HISTIDINE KINASE"/>
    <property type="match status" value="1"/>
</dbReference>
<evidence type="ECO:0000256" key="9">
    <source>
        <dbReference type="ARBA" id="ARBA00023012"/>
    </source>
</evidence>
<dbReference type="Gene3D" id="2.10.70.100">
    <property type="match status" value="1"/>
</dbReference>
<evidence type="ECO:0000256" key="1">
    <source>
        <dbReference type="ARBA" id="ARBA00000085"/>
    </source>
</evidence>
<feature type="domain" description="PAS" evidence="12">
    <location>
        <begin position="145"/>
        <end position="215"/>
    </location>
</feature>
<accession>A0A2W5N6R4</accession>
<name>A0A2W5N6R4_9BACT</name>
<dbReference type="PROSITE" id="PS50112">
    <property type="entry name" value="PAS"/>
    <property type="match status" value="1"/>
</dbReference>
<dbReference type="Pfam" id="PF00512">
    <property type="entry name" value="HisKA"/>
    <property type="match status" value="1"/>
</dbReference>
<evidence type="ECO:0000256" key="2">
    <source>
        <dbReference type="ARBA" id="ARBA00004370"/>
    </source>
</evidence>
<dbReference type="GO" id="GO:0000155">
    <property type="term" value="F:phosphorelay sensor kinase activity"/>
    <property type="evidence" value="ECO:0007669"/>
    <property type="project" value="InterPro"/>
</dbReference>
<dbReference type="PANTHER" id="PTHR43047">
    <property type="entry name" value="TWO-COMPONENT HISTIDINE PROTEIN KINASE"/>
    <property type="match status" value="1"/>
</dbReference>
<dbReference type="InterPro" id="IPR005467">
    <property type="entry name" value="His_kinase_dom"/>
</dbReference>
<dbReference type="CDD" id="cd16922">
    <property type="entry name" value="HATPase_EvgS-ArcB-TorS-like"/>
    <property type="match status" value="1"/>
</dbReference>
<evidence type="ECO:0000259" key="13">
    <source>
        <dbReference type="PROSITE" id="PS50113"/>
    </source>
</evidence>
<evidence type="ECO:0000256" key="3">
    <source>
        <dbReference type="ARBA" id="ARBA00012438"/>
    </source>
</evidence>
<dbReference type="InterPro" id="IPR000700">
    <property type="entry name" value="PAS-assoc_C"/>
</dbReference>
<gene>
    <name evidence="14" type="ORF">DI551_01800</name>
</gene>
<dbReference type="Gene3D" id="3.30.565.10">
    <property type="entry name" value="Histidine kinase-like ATPase, C-terminal domain"/>
    <property type="match status" value="1"/>
</dbReference>
<reference evidence="14 15" key="1">
    <citation type="submission" date="2017-08" db="EMBL/GenBank/DDBJ databases">
        <title>Infants hospitalized years apart are colonized by the same room-sourced microbial strains.</title>
        <authorList>
            <person name="Brooks B."/>
            <person name="Olm M.R."/>
            <person name="Firek B.A."/>
            <person name="Baker R."/>
            <person name="Thomas B.C."/>
            <person name="Morowitz M.J."/>
            <person name="Banfield J.F."/>
        </authorList>
    </citation>
    <scope>NUCLEOTIDE SEQUENCE [LARGE SCALE GENOMIC DNA]</scope>
    <source>
        <strain evidence="14">S2_005_002_R2_29</strain>
    </source>
</reference>
<evidence type="ECO:0000256" key="10">
    <source>
        <dbReference type="ARBA" id="ARBA00023136"/>
    </source>
</evidence>
<evidence type="ECO:0000256" key="8">
    <source>
        <dbReference type="ARBA" id="ARBA00022840"/>
    </source>
</evidence>
<dbReference type="GO" id="GO:0005886">
    <property type="term" value="C:plasma membrane"/>
    <property type="evidence" value="ECO:0007669"/>
    <property type="project" value="TreeGrafter"/>
</dbReference>